<dbReference type="Proteomes" id="UP000199604">
    <property type="component" value="Unassembled WGS sequence"/>
</dbReference>
<dbReference type="AlphaFoldDB" id="A0A1I0XMK9"/>
<dbReference type="RefSeq" id="WP_091475321.1">
    <property type="nucleotide sequence ID" value="NZ_FOJT01000003.1"/>
</dbReference>
<dbReference type="EMBL" id="FOJT01000003">
    <property type="protein sequence ID" value="SFB02202.1"/>
    <property type="molecule type" value="Genomic_DNA"/>
</dbReference>
<dbReference type="STRING" id="498292.SAMN05660845_1358"/>
<evidence type="ECO:0000256" key="2">
    <source>
        <dbReference type="SAM" id="SignalP"/>
    </source>
</evidence>
<dbReference type="Gene3D" id="2.60.40.10">
    <property type="entry name" value="Immunoglobulins"/>
    <property type="match status" value="1"/>
</dbReference>
<proteinExistence type="predicted"/>
<sequence>MKKQLLLVFTSLFMLTQAQAQTTNVWSEHEGANNKIVTDKAVARQSFPKVFKLYDLNTESMRETLFSTRNNASKGKTIISLPNADGQIEDFEMYEASNFDDELQARFPEIRAYSGKGITDKYATLKLSISPQGIQTMVFRTDKENEFIEPYSQDHTVYSVYKSQRDKSKLNWTCGTIDEPIVKGLNKAVENIQKVNDGKLRVMRLAQSCNAEYSNYFGATSPAQVGLVLAAFNATLTRCNGVYEKDLALHLNLVASSTNVIYYLPANSDPYSTLGNWNTELQVALNTTLTGVGTPLATNNAAYDIGHMFGASGGGGNAGCIGCPCVDGVAGGGGSTKGRGITSPGDGIPQGDNFDIDYVVHEIGHQLGANHTFTFANHGTGYEVGSGITIMGYAGITSVDVIPHSIDAYHAGSIVDIQAVLAAAACPVVTNITANNATPTVTLTGTTITIPISTPFALDCTGADANAGDALTYSWEQFNKPTTYNNAFSNATVTKTSGPNFLSWAPTALTTRYFPKMTSVMANSLITAQVGGDAGMQSEAIPSVAKTMTFRVTVRDNAPYVSSGSIKVGQTNFVNMSVVTNTTGGAFSVSSQAAAGISYQGGSSQTITWVKGSTDLAPFNATNVDILISYNSGVTWTIVLASTANDGTQSVTLPNPATTQTNCRVMVRSAVTATQKSYFFDVNNTAFTITNFLGTDSFEFQDFGLFPNPNKGNFNVRFTSVSTNDIKVNVHDTRGRQVYEKSFSNTGAFNQNINLNKVEAGIYLVTIADGAKKTVKRIIVE</sequence>
<dbReference type="Pfam" id="PF18962">
    <property type="entry name" value="Por_Secre_tail"/>
    <property type="match status" value="1"/>
</dbReference>
<dbReference type="SUPFAM" id="SSF55486">
    <property type="entry name" value="Metalloproteases ('zincins'), catalytic domain"/>
    <property type="match status" value="1"/>
</dbReference>
<feature type="signal peptide" evidence="2">
    <location>
        <begin position="1"/>
        <end position="20"/>
    </location>
</feature>
<dbReference type="NCBIfam" id="TIGR04183">
    <property type="entry name" value="Por_Secre_tail"/>
    <property type="match status" value="1"/>
</dbReference>
<organism evidence="4 5">
    <name type="scientific">Flavobacterium swingsii</name>
    <dbReference type="NCBI Taxonomy" id="498292"/>
    <lineage>
        <taxon>Bacteria</taxon>
        <taxon>Pseudomonadati</taxon>
        <taxon>Bacteroidota</taxon>
        <taxon>Flavobacteriia</taxon>
        <taxon>Flavobacteriales</taxon>
        <taxon>Flavobacteriaceae</taxon>
        <taxon>Flavobacterium</taxon>
    </lineage>
</organism>
<feature type="domain" description="Secretion system C-terminal sorting" evidence="3">
    <location>
        <begin position="705"/>
        <end position="780"/>
    </location>
</feature>
<evidence type="ECO:0000313" key="5">
    <source>
        <dbReference type="Proteomes" id="UP000199604"/>
    </source>
</evidence>
<dbReference type="OrthoDB" id="9792152at2"/>
<keyword evidence="1 2" id="KW-0732">Signal</keyword>
<protein>
    <submittedName>
        <fullName evidence="4">Por secretion system C-terminal sorting domain-containing protein</fullName>
    </submittedName>
</protein>
<accession>A0A1I0XMK9</accession>
<name>A0A1I0XMK9_9FLAO</name>
<evidence type="ECO:0000259" key="3">
    <source>
        <dbReference type="Pfam" id="PF18962"/>
    </source>
</evidence>
<reference evidence="5" key="1">
    <citation type="submission" date="2016-10" db="EMBL/GenBank/DDBJ databases">
        <authorList>
            <person name="Varghese N."/>
            <person name="Submissions S."/>
        </authorList>
    </citation>
    <scope>NUCLEOTIDE SEQUENCE [LARGE SCALE GENOMIC DNA]</scope>
    <source>
        <strain evidence="5">DSM 21789</strain>
    </source>
</reference>
<dbReference type="Pfam" id="PF13583">
    <property type="entry name" value="Reprolysin_4"/>
    <property type="match status" value="1"/>
</dbReference>
<dbReference type="InterPro" id="IPR013783">
    <property type="entry name" value="Ig-like_fold"/>
</dbReference>
<evidence type="ECO:0000313" key="4">
    <source>
        <dbReference type="EMBL" id="SFB02202.1"/>
    </source>
</evidence>
<evidence type="ECO:0000256" key="1">
    <source>
        <dbReference type="ARBA" id="ARBA00022729"/>
    </source>
</evidence>
<keyword evidence="5" id="KW-1185">Reference proteome</keyword>
<dbReference type="InterPro" id="IPR026444">
    <property type="entry name" value="Secre_tail"/>
</dbReference>
<gene>
    <name evidence="4" type="ORF">SAMN05660845_1358</name>
</gene>
<feature type="chain" id="PRO_5011440844" evidence="2">
    <location>
        <begin position="21"/>
        <end position="781"/>
    </location>
</feature>